<evidence type="ECO:0000313" key="3">
    <source>
        <dbReference type="Proteomes" id="UP001341840"/>
    </source>
</evidence>
<feature type="region of interest" description="Disordered" evidence="1">
    <location>
        <begin position="1"/>
        <end position="32"/>
    </location>
</feature>
<name>A0ABU6QG55_9FABA</name>
<protein>
    <submittedName>
        <fullName evidence="2">Uncharacterized protein</fullName>
    </submittedName>
</protein>
<sequence>MAIEERDSTSLSRHRVHGGEDWSTSNSHGGAATKKKKFIAPIYHCGTYAILFESSTQVNSSRAKGSHCKYFAWLVKYVASCHNNDGSRALEVANPMKIIEERMTSI</sequence>
<organism evidence="2 3">
    <name type="scientific">Stylosanthes scabra</name>
    <dbReference type="NCBI Taxonomy" id="79078"/>
    <lineage>
        <taxon>Eukaryota</taxon>
        <taxon>Viridiplantae</taxon>
        <taxon>Streptophyta</taxon>
        <taxon>Embryophyta</taxon>
        <taxon>Tracheophyta</taxon>
        <taxon>Spermatophyta</taxon>
        <taxon>Magnoliopsida</taxon>
        <taxon>eudicotyledons</taxon>
        <taxon>Gunneridae</taxon>
        <taxon>Pentapetalae</taxon>
        <taxon>rosids</taxon>
        <taxon>fabids</taxon>
        <taxon>Fabales</taxon>
        <taxon>Fabaceae</taxon>
        <taxon>Papilionoideae</taxon>
        <taxon>50 kb inversion clade</taxon>
        <taxon>dalbergioids sensu lato</taxon>
        <taxon>Dalbergieae</taxon>
        <taxon>Pterocarpus clade</taxon>
        <taxon>Stylosanthes</taxon>
    </lineage>
</organism>
<reference evidence="2 3" key="1">
    <citation type="journal article" date="2023" name="Plants (Basel)">
        <title>Bridging the Gap: Combining Genomics and Transcriptomics Approaches to Understand Stylosanthes scabra, an Orphan Legume from the Brazilian Caatinga.</title>
        <authorList>
            <person name="Ferreira-Neto J.R.C."/>
            <person name="da Silva M.D."/>
            <person name="Binneck E."/>
            <person name="de Melo N.F."/>
            <person name="da Silva R.H."/>
            <person name="de Melo A.L.T.M."/>
            <person name="Pandolfi V."/>
            <person name="Bustamante F.O."/>
            <person name="Brasileiro-Vidal A.C."/>
            <person name="Benko-Iseppon A.M."/>
        </authorList>
    </citation>
    <scope>NUCLEOTIDE SEQUENCE [LARGE SCALE GENOMIC DNA]</scope>
    <source>
        <tissue evidence="2">Leaves</tissue>
    </source>
</reference>
<dbReference type="EMBL" id="JASCZI010000256">
    <property type="protein sequence ID" value="MED6110503.1"/>
    <property type="molecule type" value="Genomic_DNA"/>
</dbReference>
<evidence type="ECO:0000313" key="2">
    <source>
        <dbReference type="EMBL" id="MED6110503.1"/>
    </source>
</evidence>
<keyword evidence="3" id="KW-1185">Reference proteome</keyword>
<proteinExistence type="predicted"/>
<comment type="caution">
    <text evidence="2">The sequence shown here is derived from an EMBL/GenBank/DDBJ whole genome shotgun (WGS) entry which is preliminary data.</text>
</comment>
<dbReference type="Proteomes" id="UP001341840">
    <property type="component" value="Unassembled WGS sequence"/>
</dbReference>
<evidence type="ECO:0000256" key="1">
    <source>
        <dbReference type="SAM" id="MobiDB-lite"/>
    </source>
</evidence>
<accession>A0ABU6QG55</accession>
<gene>
    <name evidence="2" type="ORF">PIB30_043674</name>
</gene>